<evidence type="ECO:0000256" key="2">
    <source>
        <dbReference type="ARBA" id="ARBA00022475"/>
    </source>
</evidence>
<keyword evidence="4 6" id="KW-1133">Transmembrane helix</keyword>
<gene>
    <name evidence="9" type="ORF">PSECIP111951_01706</name>
</gene>
<dbReference type="InterPro" id="IPR025857">
    <property type="entry name" value="MacB_PCD"/>
</dbReference>
<evidence type="ECO:0000256" key="6">
    <source>
        <dbReference type="SAM" id="Phobius"/>
    </source>
</evidence>
<feature type="transmembrane region" description="Helical" evidence="6">
    <location>
        <begin position="410"/>
        <end position="433"/>
    </location>
</feature>
<organism evidence="9 10">
    <name type="scientific">Pseudoalteromonas holothuriae</name>
    <dbReference type="NCBI Taxonomy" id="2963714"/>
    <lineage>
        <taxon>Bacteria</taxon>
        <taxon>Pseudomonadati</taxon>
        <taxon>Pseudomonadota</taxon>
        <taxon>Gammaproteobacteria</taxon>
        <taxon>Alteromonadales</taxon>
        <taxon>Pseudoalteromonadaceae</taxon>
        <taxon>Pseudoalteromonas</taxon>
    </lineage>
</organism>
<reference evidence="9 10" key="1">
    <citation type="submission" date="2022-07" db="EMBL/GenBank/DDBJ databases">
        <authorList>
            <person name="Criscuolo A."/>
        </authorList>
    </citation>
    <scope>NUCLEOTIDE SEQUENCE [LARGE SCALE GENOMIC DNA]</scope>
    <source>
        <strain evidence="10">CIP 111951</strain>
    </source>
</reference>
<keyword evidence="2" id="KW-1003">Cell membrane</keyword>
<dbReference type="EMBL" id="CAMAPD010000006">
    <property type="protein sequence ID" value="CAH9057625.1"/>
    <property type="molecule type" value="Genomic_DNA"/>
</dbReference>
<feature type="domain" description="MacB-like periplasmic core" evidence="8">
    <location>
        <begin position="20"/>
        <end position="281"/>
    </location>
</feature>
<proteinExistence type="predicted"/>
<evidence type="ECO:0000259" key="7">
    <source>
        <dbReference type="Pfam" id="PF02687"/>
    </source>
</evidence>
<feature type="domain" description="ABC3 transporter permease C-terminal" evidence="7">
    <location>
        <begin position="324"/>
        <end position="440"/>
    </location>
</feature>
<dbReference type="PANTHER" id="PTHR30572">
    <property type="entry name" value="MEMBRANE COMPONENT OF TRANSPORTER-RELATED"/>
    <property type="match status" value="1"/>
</dbReference>
<evidence type="ECO:0000256" key="4">
    <source>
        <dbReference type="ARBA" id="ARBA00022989"/>
    </source>
</evidence>
<accession>A0ABM9GHB1</accession>
<evidence type="ECO:0000313" key="9">
    <source>
        <dbReference type="EMBL" id="CAH9057625.1"/>
    </source>
</evidence>
<evidence type="ECO:0000256" key="3">
    <source>
        <dbReference type="ARBA" id="ARBA00022692"/>
    </source>
</evidence>
<dbReference type="Pfam" id="PF02687">
    <property type="entry name" value="FtsX"/>
    <property type="match status" value="1"/>
</dbReference>
<evidence type="ECO:0000256" key="1">
    <source>
        <dbReference type="ARBA" id="ARBA00004651"/>
    </source>
</evidence>
<name>A0ABM9GHB1_9GAMM</name>
<comment type="subcellular location">
    <subcellularLocation>
        <location evidence="1">Cell membrane</location>
        <topology evidence="1">Multi-pass membrane protein</topology>
    </subcellularLocation>
</comment>
<dbReference type="InterPro" id="IPR003838">
    <property type="entry name" value="ABC3_permease_C"/>
</dbReference>
<comment type="caution">
    <text evidence="9">The sequence shown here is derived from an EMBL/GenBank/DDBJ whole genome shotgun (WGS) entry which is preliminary data.</text>
</comment>
<evidence type="ECO:0008006" key="11">
    <source>
        <dbReference type="Google" id="ProtNLM"/>
    </source>
</evidence>
<evidence type="ECO:0000256" key="5">
    <source>
        <dbReference type="ARBA" id="ARBA00023136"/>
    </source>
</evidence>
<dbReference type="Pfam" id="PF12704">
    <property type="entry name" value="MacB_PCD"/>
    <property type="match status" value="1"/>
</dbReference>
<dbReference type="RefSeq" id="WP_261592859.1">
    <property type="nucleotide sequence ID" value="NZ_CAMAPD010000006.1"/>
</dbReference>
<dbReference type="PANTHER" id="PTHR30572:SF18">
    <property type="entry name" value="ABC-TYPE MACROLIDE FAMILY EXPORT SYSTEM PERMEASE COMPONENT 2"/>
    <property type="match status" value="1"/>
</dbReference>
<feature type="transmembrane region" description="Helical" evidence="6">
    <location>
        <begin position="366"/>
        <end position="390"/>
    </location>
</feature>
<evidence type="ECO:0000259" key="8">
    <source>
        <dbReference type="Pfam" id="PF12704"/>
    </source>
</evidence>
<feature type="transmembrane region" description="Helical" evidence="6">
    <location>
        <begin position="21"/>
        <end position="44"/>
    </location>
</feature>
<keyword evidence="3 6" id="KW-0812">Transmembrane</keyword>
<sequence length="447" mass="50736">MIPYYFKLAWLSIRATPLLSLLMVLIIAIGIATSMVAYTITYMMSKHPLEAKADTVFKVYLNAWNASRPYKEKNGKEQAADLLTYMDYTNLSTAHKNSKIVKTHTPVAQHKALIRTPQQAKAEAQMRYMYTVNKSFFTMFDSPFLYGAPWTTQSDEKGGLDVVISKPFNDLVFKGQNSVGKPLMIGEHTFTVSGVLDTWLPVPKYFDYASYAYNKPHDLYVPFKTQINSQLYLGPYFPIYCPSLPENITFHTILESDCLWLFLWVELNDSNQRDAYSALLKDYDEQQKQLGRFPRPINSYVRNISEHFVYAGVVPEHSKMAVWLAFAFLAVCLLNCMSLLVNKFYNKRNEIGLRRAIGASKQQIALQFGCETVLIGLVGGIFGLLLAQVGLLTARNIFHFLNISFMQMDALLVISTLILAVCSTCLFGLWPIYKAIKIQPSSQLKSL</sequence>
<evidence type="ECO:0000313" key="10">
    <source>
        <dbReference type="Proteomes" id="UP001152485"/>
    </source>
</evidence>
<dbReference type="Proteomes" id="UP001152485">
    <property type="component" value="Unassembled WGS sequence"/>
</dbReference>
<keyword evidence="5 6" id="KW-0472">Membrane</keyword>
<feature type="transmembrane region" description="Helical" evidence="6">
    <location>
        <begin position="320"/>
        <end position="345"/>
    </location>
</feature>
<protein>
    <recommendedName>
        <fullName evidence="11">ABC transporter permease</fullName>
    </recommendedName>
</protein>
<dbReference type="InterPro" id="IPR050250">
    <property type="entry name" value="Macrolide_Exporter_MacB"/>
</dbReference>